<name>A0A192GZR7_9LACO</name>
<evidence type="ECO:0000313" key="2">
    <source>
        <dbReference type="Proteomes" id="UP000078582"/>
    </source>
</evidence>
<dbReference type="OrthoDB" id="162775at2"/>
<dbReference type="Pfam" id="PF00583">
    <property type="entry name" value="Acetyltransf_1"/>
    <property type="match status" value="1"/>
</dbReference>
<evidence type="ECO:0000313" key="1">
    <source>
        <dbReference type="EMBL" id="ANK62024.1"/>
    </source>
</evidence>
<dbReference type="EMBL" id="CP014873">
    <property type="protein sequence ID" value="ANK62024.1"/>
    <property type="molecule type" value="Genomic_DNA"/>
</dbReference>
<dbReference type="Proteomes" id="UP000078582">
    <property type="component" value="Chromosome"/>
</dbReference>
<gene>
    <name evidence="1" type="ORF">AYR53_04140</name>
</gene>
<organism evidence="1 2">
    <name type="scientific">Loigolactobacillus backii</name>
    <dbReference type="NCBI Taxonomy" id="375175"/>
    <lineage>
        <taxon>Bacteria</taxon>
        <taxon>Bacillati</taxon>
        <taxon>Bacillota</taxon>
        <taxon>Bacilli</taxon>
        <taxon>Lactobacillales</taxon>
        <taxon>Lactobacillaceae</taxon>
        <taxon>Loigolactobacillus</taxon>
    </lineage>
</organism>
<sequence>MALAFNLITDNKERYLPYLILAVEDETTITTYLNQGDLFALQLDDLTIGVALFVPQNDHTIELKNLAIIANKRGQGFGQYTLRHFFSYYQQHGYQTLLVGTANSSLKNIAFYQKMGMRLYAIKADYFSTHQQPSIENGIPTLDLLMFKKSLAAAD</sequence>
<dbReference type="CDD" id="cd04301">
    <property type="entry name" value="NAT_SF"/>
    <property type="match status" value="1"/>
</dbReference>
<protein>
    <submittedName>
        <fullName evidence="1">Uncharacterized protein</fullName>
    </submittedName>
</protein>
<dbReference type="InterPro" id="IPR016181">
    <property type="entry name" value="Acyl_CoA_acyltransferase"/>
</dbReference>
<dbReference type="AlphaFoldDB" id="A0A192GZR7"/>
<dbReference type="RefSeq" id="WP_068225798.1">
    <property type="nucleotide sequence ID" value="NZ_CP014623.1"/>
</dbReference>
<dbReference type="SUPFAM" id="SSF55729">
    <property type="entry name" value="Acyl-CoA N-acyltransferases (Nat)"/>
    <property type="match status" value="1"/>
</dbReference>
<dbReference type="PROSITE" id="PS51186">
    <property type="entry name" value="GNAT"/>
    <property type="match status" value="1"/>
</dbReference>
<proteinExistence type="predicted"/>
<dbReference type="Gene3D" id="3.40.630.30">
    <property type="match status" value="1"/>
</dbReference>
<keyword evidence="2" id="KW-1185">Reference proteome</keyword>
<dbReference type="GeneID" id="42981430"/>
<accession>A0A192GZR7</accession>
<dbReference type="GO" id="GO:0016747">
    <property type="term" value="F:acyltransferase activity, transferring groups other than amino-acyl groups"/>
    <property type="evidence" value="ECO:0007669"/>
    <property type="project" value="InterPro"/>
</dbReference>
<dbReference type="KEGG" id="lbt:AYR52_09545"/>
<dbReference type="InterPro" id="IPR000182">
    <property type="entry name" value="GNAT_dom"/>
</dbReference>
<dbReference type="STRING" id="375175.AYR53_04140"/>
<reference evidence="1 2" key="1">
    <citation type="submission" date="2016-03" db="EMBL/GenBank/DDBJ databases">
        <title>Pediococcus and Lactobacillus from brewery environment - whole genome sequencing and assembly.</title>
        <authorList>
            <person name="Behr J."/>
            <person name="Geissler A.J."/>
            <person name="Vogel R.F."/>
        </authorList>
    </citation>
    <scope>NUCLEOTIDE SEQUENCE [LARGE SCALE GENOMIC DNA]</scope>
    <source>
        <strain evidence="1 2">TMW 1.1989</strain>
    </source>
</reference>